<evidence type="ECO:0000313" key="3">
    <source>
        <dbReference type="EMBL" id="MBA4612552.1"/>
    </source>
</evidence>
<keyword evidence="2" id="KW-0472">Membrane</keyword>
<feature type="region of interest" description="Disordered" evidence="1">
    <location>
        <begin position="350"/>
        <end position="384"/>
    </location>
</feature>
<reference evidence="3 4" key="1">
    <citation type="submission" date="2020-07" db="EMBL/GenBank/DDBJ databases">
        <authorList>
            <person name="Li M."/>
        </authorList>
    </citation>
    <scope>NUCLEOTIDE SEQUENCE [LARGE SCALE GENOMIC DNA]</scope>
    <source>
        <strain evidence="3 4">DSM 23284</strain>
    </source>
</reference>
<keyword evidence="2" id="KW-1133">Transmembrane helix</keyword>
<feature type="transmembrane region" description="Helical" evidence="2">
    <location>
        <begin position="6"/>
        <end position="27"/>
    </location>
</feature>
<accession>A0A838XQM4</accession>
<name>A0A838XQM4_9HYPH</name>
<reference evidence="3 4" key="2">
    <citation type="submission" date="2020-08" db="EMBL/GenBank/DDBJ databases">
        <title>Stappia taiwanensis sp. nov., isolated from a coastal thermal spring.</title>
        <authorList>
            <person name="Kampfer P."/>
        </authorList>
    </citation>
    <scope>NUCLEOTIDE SEQUENCE [LARGE SCALE GENOMIC DNA]</scope>
    <source>
        <strain evidence="3 4">DSM 23284</strain>
    </source>
</reference>
<feature type="region of interest" description="Disordered" evidence="1">
    <location>
        <begin position="146"/>
        <end position="181"/>
    </location>
</feature>
<feature type="compositionally biased region" description="Basic and acidic residues" evidence="1">
    <location>
        <begin position="251"/>
        <end position="270"/>
    </location>
</feature>
<dbReference type="AlphaFoldDB" id="A0A838XQM4"/>
<feature type="compositionally biased region" description="Low complexity" evidence="1">
    <location>
        <begin position="165"/>
        <end position="176"/>
    </location>
</feature>
<feature type="region of interest" description="Disordered" evidence="1">
    <location>
        <begin position="251"/>
        <end position="271"/>
    </location>
</feature>
<sequence length="384" mass="41546">MIEAAMYMALGFFIAGLIAIAILPAVWRRAVRLTHRAVEATSPISHADVRAEISGLRAAHALECRRLEIALQQLQEQATANRLARDRAEAGSADMRKEVLAREQALADAQEREEALHRDLLEREEALARARARMRELERVVKRRDEMAQSTADEAQPAPAVASDAGARAGTRAGTRARTREWADASHLTQVAALESEIAALRHQLKTGETAAAADSDNRAAQRARDDRLFEAESRLVSAQAEIARLSLQLEESHQQHAADDPAYHRRPGDAAETAAAAARLEAENARLRAQLQDDVTFQALRTQLADLAASVVASIASDEELASLAEGTATPAAGASDLARKAASLSARIQDARQRLNSDGSLDPRSRTSIARPASRGRQKAKT</sequence>
<comment type="caution">
    <text evidence="3">The sequence shown here is derived from an EMBL/GenBank/DDBJ whole genome shotgun (WGS) entry which is preliminary data.</text>
</comment>
<keyword evidence="2" id="KW-0812">Transmembrane</keyword>
<evidence type="ECO:0000256" key="2">
    <source>
        <dbReference type="SAM" id="Phobius"/>
    </source>
</evidence>
<evidence type="ECO:0000256" key="1">
    <source>
        <dbReference type="SAM" id="MobiDB-lite"/>
    </source>
</evidence>
<dbReference type="RefSeq" id="WP_181760742.1">
    <property type="nucleotide sequence ID" value="NZ_BMCR01000010.1"/>
</dbReference>
<organism evidence="3 4">
    <name type="scientific">Stappia taiwanensis</name>
    <dbReference type="NCBI Taxonomy" id="992267"/>
    <lineage>
        <taxon>Bacteria</taxon>
        <taxon>Pseudomonadati</taxon>
        <taxon>Pseudomonadota</taxon>
        <taxon>Alphaproteobacteria</taxon>
        <taxon>Hyphomicrobiales</taxon>
        <taxon>Stappiaceae</taxon>
        <taxon>Stappia</taxon>
    </lineage>
</organism>
<dbReference type="Proteomes" id="UP000559404">
    <property type="component" value="Unassembled WGS sequence"/>
</dbReference>
<keyword evidence="4" id="KW-1185">Reference proteome</keyword>
<evidence type="ECO:0000313" key="4">
    <source>
        <dbReference type="Proteomes" id="UP000559404"/>
    </source>
</evidence>
<dbReference type="EMBL" id="JACEON010000011">
    <property type="protein sequence ID" value="MBA4612552.1"/>
    <property type="molecule type" value="Genomic_DNA"/>
</dbReference>
<gene>
    <name evidence="3" type="ORF">H1W37_12865</name>
</gene>
<feature type="compositionally biased region" description="Basic and acidic residues" evidence="1">
    <location>
        <begin position="351"/>
        <end position="367"/>
    </location>
</feature>
<protein>
    <submittedName>
        <fullName evidence="3">Uncharacterized protein</fullName>
    </submittedName>
</protein>
<proteinExistence type="predicted"/>